<dbReference type="NCBIfam" id="NF046065">
    <property type="entry name" value="MtxRegRemB"/>
    <property type="match status" value="1"/>
</dbReference>
<dbReference type="EMBL" id="VTPS01000024">
    <property type="protein sequence ID" value="TZE80769.1"/>
    <property type="molecule type" value="Genomic_DNA"/>
</dbReference>
<accession>A0A5D8Q9I0</accession>
<name>A0A5D8Q9I0_9THEO</name>
<gene>
    <name evidence="1" type="ORF">FWJ32_12155</name>
</gene>
<dbReference type="Pfam" id="PF04025">
    <property type="entry name" value="RemA-like"/>
    <property type="match status" value="1"/>
</dbReference>
<keyword evidence="2" id="KW-1185">Reference proteome</keyword>
<comment type="caution">
    <text evidence="1">The sequence shown here is derived from an EMBL/GenBank/DDBJ whole genome shotgun (WGS) entry which is preliminary data.</text>
</comment>
<protein>
    <submittedName>
        <fullName evidence="1">DUF370 domain-containing protein</fullName>
    </submittedName>
</protein>
<dbReference type="AlphaFoldDB" id="A0A5D8Q9I0"/>
<reference evidence="1 2" key="1">
    <citation type="submission" date="2019-08" db="EMBL/GenBank/DDBJ databases">
        <title>Calorimonas adulescens gen. nov., sp. nov., an anaerobic thermophilic bacterium from Sakhalin hot spring.</title>
        <authorList>
            <person name="Khomyakova M.A."/>
            <person name="Merkel A.Y."/>
            <person name="Novikov A."/>
            <person name="Bonch-Osmolovskaya E.A."/>
            <person name="Slobodkin A.I."/>
        </authorList>
    </citation>
    <scope>NUCLEOTIDE SEQUENCE [LARGE SCALE GENOMIC DNA]</scope>
    <source>
        <strain evidence="1 2">A05MB</strain>
    </source>
</reference>
<dbReference type="InterPro" id="IPR007169">
    <property type="entry name" value="RemA-like"/>
</dbReference>
<proteinExistence type="predicted"/>
<organism evidence="1 2">
    <name type="scientific">Calorimonas adulescens</name>
    <dbReference type="NCBI Taxonomy" id="2606906"/>
    <lineage>
        <taxon>Bacteria</taxon>
        <taxon>Bacillati</taxon>
        <taxon>Bacillota</taxon>
        <taxon>Clostridia</taxon>
        <taxon>Thermoanaerobacterales</taxon>
        <taxon>Thermoanaerobacteraceae</taxon>
        <taxon>Calorimonas</taxon>
    </lineage>
</organism>
<evidence type="ECO:0000313" key="2">
    <source>
        <dbReference type="Proteomes" id="UP000322976"/>
    </source>
</evidence>
<dbReference type="Proteomes" id="UP000322976">
    <property type="component" value="Unassembled WGS sequence"/>
</dbReference>
<sequence length="88" mass="10054">MFLHIGSNIIIPLKNLIGIIDYPSSLSSEINQEFINICREEGFLKNQLNEDVKSLVLVEEDNKCFVYCSPISSVTLYKRANNPFETIE</sequence>
<evidence type="ECO:0000313" key="1">
    <source>
        <dbReference type="EMBL" id="TZE80769.1"/>
    </source>
</evidence>
<dbReference type="RefSeq" id="WP_149546233.1">
    <property type="nucleotide sequence ID" value="NZ_VTPS01000024.1"/>
</dbReference>